<dbReference type="EMBL" id="BBPA01000019">
    <property type="protein sequence ID" value="GAL92199.1"/>
    <property type="molecule type" value="Genomic_DNA"/>
</dbReference>
<name>A0A0A1VRE5_MICAE</name>
<reference evidence="2" key="1">
    <citation type="journal article" date="2015" name="Genome">
        <title>Whole Genome Sequence of the Non-Microcystin-Producing Microcystis aeruginosa Strain NIES-44.</title>
        <authorList>
            <person name="Okano K."/>
            <person name="Miyata N."/>
            <person name="Ozaki Y."/>
        </authorList>
    </citation>
    <scope>NUCLEOTIDE SEQUENCE [LARGE SCALE GENOMIC DNA]</scope>
    <source>
        <strain evidence="2">NIES-44</strain>
    </source>
</reference>
<evidence type="ECO:0000313" key="1">
    <source>
        <dbReference type="EMBL" id="GAL92199.1"/>
    </source>
</evidence>
<dbReference type="Proteomes" id="UP000030321">
    <property type="component" value="Unassembled WGS sequence"/>
</dbReference>
<sequence length="39" mass="4799">MIANCLDYKAYIIDFCKQLRKRERKNMIFKPFPRSLFLS</sequence>
<accession>A0A0A1VRE5</accession>
<protein>
    <submittedName>
        <fullName evidence="1">Uncharacterized protein</fullName>
    </submittedName>
</protein>
<proteinExistence type="predicted"/>
<gene>
    <name evidence="1" type="ORF">N44_00487</name>
</gene>
<dbReference type="AlphaFoldDB" id="A0A0A1VRE5"/>
<evidence type="ECO:0000313" key="2">
    <source>
        <dbReference type="Proteomes" id="UP000030321"/>
    </source>
</evidence>
<organism evidence="1 2">
    <name type="scientific">Microcystis aeruginosa NIES-44</name>
    <dbReference type="NCBI Taxonomy" id="449439"/>
    <lineage>
        <taxon>Bacteria</taxon>
        <taxon>Bacillati</taxon>
        <taxon>Cyanobacteriota</taxon>
        <taxon>Cyanophyceae</taxon>
        <taxon>Oscillatoriophycideae</taxon>
        <taxon>Chroococcales</taxon>
        <taxon>Microcystaceae</taxon>
        <taxon>Microcystis</taxon>
    </lineage>
</organism>
<comment type="caution">
    <text evidence="1">The sequence shown here is derived from an EMBL/GenBank/DDBJ whole genome shotgun (WGS) entry which is preliminary data.</text>
</comment>